<dbReference type="EC" id="6.3.4.15" evidence="3"/>
<dbReference type="PANTHER" id="PTHR12835">
    <property type="entry name" value="BIOTIN PROTEIN LIGASE"/>
    <property type="match status" value="1"/>
</dbReference>
<evidence type="ECO:0000313" key="3">
    <source>
        <dbReference type="EMBL" id="HDL60093.1"/>
    </source>
</evidence>
<dbReference type="AlphaFoldDB" id="A0A7V0LTW5"/>
<name>A0A7V0LTW5_UNCW3</name>
<comment type="caution">
    <text evidence="3">The sequence shown here is derived from an EMBL/GenBank/DDBJ whole genome shotgun (WGS) entry which is preliminary data.</text>
</comment>
<dbReference type="PROSITE" id="PS51733">
    <property type="entry name" value="BPL_LPL_CATALYTIC"/>
    <property type="match status" value="1"/>
</dbReference>
<feature type="domain" description="BPL/LPL catalytic" evidence="2">
    <location>
        <begin position="1"/>
        <end position="167"/>
    </location>
</feature>
<dbReference type="NCBIfam" id="TIGR00121">
    <property type="entry name" value="birA_ligase"/>
    <property type="match status" value="1"/>
</dbReference>
<dbReference type="Gene3D" id="3.30.930.10">
    <property type="entry name" value="Bira Bifunctional Protein, Domain 2"/>
    <property type="match status" value="1"/>
</dbReference>
<dbReference type="EMBL" id="DRDR01000063">
    <property type="protein sequence ID" value="HDL60093.1"/>
    <property type="molecule type" value="Genomic_DNA"/>
</dbReference>
<dbReference type="PANTHER" id="PTHR12835:SF5">
    <property type="entry name" value="BIOTIN--PROTEIN LIGASE"/>
    <property type="match status" value="1"/>
</dbReference>
<sequence>MDRYFYQKIDSTNEEAKRLLRKGKSPPFYVVAEVQTQGKGQQGRKWISHRGGLYISIVLGEEYDIATALVSATLSVQRLLIPYIPNIKIRFPNDLITKNKKIAGILIERGSGFTIFGIGINVNQKIFPEEIRDKATSLYLITGEKYSIREIEEDILKHLLDIRKLPFRVLFQWYRKALMLDIPAVLHLKRGASIRTVIKDITEKFDILTEKGYFKLEKLVWIEW</sequence>
<dbReference type="InterPro" id="IPR004408">
    <property type="entry name" value="Biotin_CoA_COase_ligase"/>
</dbReference>
<gene>
    <name evidence="3" type="ORF">ENH14_01410</name>
</gene>
<keyword evidence="1 3" id="KW-0436">Ligase</keyword>
<dbReference type="InterPro" id="IPR045864">
    <property type="entry name" value="aa-tRNA-synth_II/BPL/LPL"/>
</dbReference>
<dbReference type="Pfam" id="PF03099">
    <property type="entry name" value="BPL_LplA_LipB"/>
    <property type="match status" value="1"/>
</dbReference>
<evidence type="ECO:0000256" key="1">
    <source>
        <dbReference type="ARBA" id="ARBA00022598"/>
    </source>
</evidence>
<proteinExistence type="predicted"/>
<accession>A0A7V0LTW5</accession>
<organism evidence="3">
    <name type="scientific">candidate division WOR-3 bacterium</name>
    <dbReference type="NCBI Taxonomy" id="2052148"/>
    <lineage>
        <taxon>Bacteria</taxon>
        <taxon>Bacteria division WOR-3</taxon>
    </lineage>
</organism>
<protein>
    <submittedName>
        <fullName evidence="3">Biotin--[acetyl-CoA-carboxylase] ligase</fullName>
        <ecNumber evidence="3">6.3.4.15</ecNumber>
    </submittedName>
</protein>
<evidence type="ECO:0000259" key="2">
    <source>
        <dbReference type="PROSITE" id="PS51733"/>
    </source>
</evidence>
<dbReference type="CDD" id="cd16442">
    <property type="entry name" value="BPL"/>
    <property type="match status" value="1"/>
</dbReference>
<dbReference type="GO" id="GO:0005737">
    <property type="term" value="C:cytoplasm"/>
    <property type="evidence" value="ECO:0007669"/>
    <property type="project" value="TreeGrafter"/>
</dbReference>
<dbReference type="InterPro" id="IPR004143">
    <property type="entry name" value="BPL_LPL_catalytic"/>
</dbReference>
<dbReference type="GO" id="GO:0004077">
    <property type="term" value="F:biotin--[biotin carboxyl-carrier protein] ligase activity"/>
    <property type="evidence" value="ECO:0007669"/>
    <property type="project" value="UniProtKB-EC"/>
</dbReference>
<dbReference type="Proteomes" id="UP000886381">
    <property type="component" value="Unassembled WGS sequence"/>
</dbReference>
<reference evidence="3" key="1">
    <citation type="journal article" date="2020" name="mSystems">
        <title>Genome- and Community-Level Interaction Insights into Carbon Utilization and Element Cycling Functions of Hydrothermarchaeota in Hydrothermal Sediment.</title>
        <authorList>
            <person name="Zhou Z."/>
            <person name="Liu Y."/>
            <person name="Xu W."/>
            <person name="Pan J."/>
            <person name="Luo Z.H."/>
            <person name="Li M."/>
        </authorList>
    </citation>
    <scope>NUCLEOTIDE SEQUENCE [LARGE SCALE GENOMIC DNA]</scope>
    <source>
        <strain evidence="3">HyVt-28</strain>
    </source>
</reference>
<dbReference type="SUPFAM" id="SSF55681">
    <property type="entry name" value="Class II aaRS and biotin synthetases"/>
    <property type="match status" value="1"/>
</dbReference>